<comment type="similarity">
    <text evidence="1">Belongs to the CDC123 family.</text>
</comment>
<evidence type="ECO:0000256" key="1">
    <source>
        <dbReference type="ARBA" id="ARBA00011047"/>
    </source>
</evidence>
<evidence type="ECO:0000313" key="2">
    <source>
        <dbReference type="EMBL" id="KAA6385272.1"/>
    </source>
</evidence>
<name>A0A5J4VRS3_9EUKA</name>
<dbReference type="InterPro" id="IPR009772">
    <property type="entry name" value="CDC123"/>
</dbReference>
<evidence type="ECO:0000313" key="3">
    <source>
        <dbReference type="Proteomes" id="UP000324800"/>
    </source>
</evidence>
<dbReference type="Pfam" id="PF07065">
    <property type="entry name" value="D123"/>
    <property type="match status" value="1"/>
</dbReference>
<dbReference type="Proteomes" id="UP000324800">
    <property type="component" value="Unassembled WGS sequence"/>
</dbReference>
<sequence>DENDLEADDGWEEDKDQQMNVQKWNKSKFPDIIQGISESINEYEAVVPKFNWNAPNDSLWANPLKSLKCRNVAEVLFLLKASNITQTNINNIFNTGISSNNPKLALREYFVLDESHEFRCFIIQRQLTAISQRYLNVCCKDINDDVVKQKIRQFWEINVKNQFGSEIDNYIMDVYLTKTFKRTLIIDFFVLDEELTDPLLFNWDELRQMRNAINNYKNEVVDSDQQINKEDFPTFRFIHDNQSAHNYSSQTRIGRAKLPDDITKVMTKEGLDQFVERVKKENEKIEDEEHKQPGE</sequence>
<dbReference type="EMBL" id="SNRW01005342">
    <property type="protein sequence ID" value="KAA6385272.1"/>
    <property type="molecule type" value="Genomic_DNA"/>
</dbReference>
<dbReference type="PANTHER" id="PTHR15323:SF6">
    <property type="entry name" value="CELL DIVISION CYCLE PROTEIN 123 HOMOLOG"/>
    <property type="match status" value="1"/>
</dbReference>
<accession>A0A5J4VRS3</accession>
<dbReference type="AlphaFoldDB" id="A0A5J4VRS3"/>
<evidence type="ECO:0008006" key="4">
    <source>
        <dbReference type="Google" id="ProtNLM"/>
    </source>
</evidence>
<protein>
    <recommendedName>
        <fullName evidence="4">Cell division cycle protein 123</fullName>
    </recommendedName>
</protein>
<reference evidence="2 3" key="1">
    <citation type="submission" date="2019-03" db="EMBL/GenBank/DDBJ databases">
        <title>Single cell metagenomics reveals metabolic interactions within the superorganism composed of flagellate Streblomastix strix and complex community of Bacteroidetes bacteria on its surface.</title>
        <authorList>
            <person name="Treitli S.C."/>
            <person name="Kolisko M."/>
            <person name="Husnik F."/>
            <person name="Keeling P."/>
            <person name="Hampl V."/>
        </authorList>
    </citation>
    <scope>NUCLEOTIDE SEQUENCE [LARGE SCALE GENOMIC DNA]</scope>
    <source>
        <strain evidence="2">ST1C</strain>
    </source>
</reference>
<dbReference type="OrthoDB" id="360540at2759"/>
<feature type="non-terminal residue" evidence="2">
    <location>
        <position position="1"/>
    </location>
</feature>
<gene>
    <name evidence="2" type="ORF">EZS28_019199</name>
</gene>
<proteinExistence type="inferred from homology"/>
<organism evidence="2 3">
    <name type="scientific">Streblomastix strix</name>
    <dbReference type="NCBI Taxonomy" id="222440"/>
    <lineage>
        <taxon>Eukaryota</taxon>
        <taxon>Metamonada</taxon>
        <taxon>Preaxostyla</taxon>
        <taxon>Oxymonadida</taxon>
        <taxon>Streblomastigidae</taxon>
        <taxon>Streblomastix</taxon>
    </lineage>
</organism>
<dbReference type="PANTHER" id="PTHR15323">
    <property type="entry name" value="D123 PROTEIN"/>
    <property type="match status" value="1"/>
</dbReference>
<comment type="caution">
    <text evidence="2">The sequence shown here is derived from an EMBL/GenBank/DDBJ whole genome shotgun (WGS) entry which is preliminary data.</text>
</comment>
<dbReference type="GO" id="GO:0005737">
    <property type="term" value="C:cytoplasm"/>
    <property type="evidence" value="ECO:0007669"/>
    <property type="project" value="TreeGrafter"/>
</dbReference>